<gene>
    <name evidence="1" type="ORF">SAMN06269250_1889</name>
</gene>
<evidence type="ECO:0000313" key="1">
    <source>
        <dbReference type="EMBL" id="SOD81718.1"/>
    </source>
</evidence>
<dbReference type="Proteomes" id="UP000219452">
    <property type="component" value="Unassembled WGS sequence"/>
</dbReference>
<sequence length="72" mass="8061">MVQLLKINFRPFLLTETKAALRKTPQIETGTNGREKTAFTPDRTAGGTTLTRKKSAWQLIFSVSRKRAGILV</sequence>
<dbReference type="EMBL" id="OCNH01000001">
    <property type="protein sequence ID" value="SOD81718.1"/>
    <property type="molecule type" value="Genomic_DNA"/>
</dbReference>
<dbReference type="RefSeq" id="WP_097125483.1">
    <property type="nucleotide sequence ID" value="NZ_OCNH01000001.1"/>
</dbReference>
<proteinExistence type="predicted"/>
<organism evidence="1 2">
    <name type="scientific">Spirosoma fluviale</name>
    <dbReference type="NCBI Taxonomy" id="1597977"/>
    <lineage>
        <taxon>Bacteria</taxon>
        <taxon>Pseudomonadati</taxon>
        <taxon>Bacteroidota</taxon>
        <taxon>Cytophagia</taxon>
        <taxon>Cytophagales</taxon>
        <taxon>Cytophagaceae</taxon>
        <taxon>Spirosoma</taxon>
    </lineage>
</organism>
<name>A0A286FET0_9BACT</name>
<evidence type="ECO:0000313" key="2">
    <source>
        <dbReference type="Proteomes" id="UP000219452"/>
    </source>
</evidence>
<keyword evidence="2" id="KW-1185">Reference proteome</keyword>
<reference evidence="2" key="1">
    <citation type="submission" date="2017-09" db="EMBL/GenBank/DDBJ databases">
        <authorList>
            <person name="Varghese N."/>
            <person name="Submissions S."/>
        </authorList>
    </citation>
    <scope>NUCLEOTIDE SEQUENCE [LARGE SCALE GENOMIC DNA]</scope>
    <source>
        <strain evidence="2">DSM 29961</strain>
    </source>
</reference>
<accession>A0A286FET0</accession>
<protein>
    <submittedName>
        <fullName evidence="1">Uncharacterized protein</fullName>
    </submittedName>
</protein>
<dbReference type="AlphaFoldDB" id="A0A286FET0"/>